<sequence>MTFRSKESKINSSSEPGESVQKKQRSQPQSVVSQDGSCLDYIAYIPTGVGGEAPILVCLHGLRRNPAEQIFRLSSLADRAGCALIAPHFSRSRFRHFQTLAPDKEGNLPEALFDASLDDFARRFRFSGERLFLFGFSGGGQFVHRYAMLGRRKIDRIAIAAPGWYTLP</sequence>
<dbReference type="GO" id="GO:0005576">
    <property type="term" value="C:extracellular region"/>
    <property type="evidence" value="ECO:0007669"/>
    <property type="project" value="InterPro"/>
</dbReference>
<feature type="region of interest" description="Disordered" evidence="3">
    <location>
        <begin position="1"/>
        <end position="31"/>
    </location>
</feature>
<dbReference type="InterPro" id="IPR029058">
    <property type="entry name" value="AB_hydrolase_fold"/>
</dbReference>
<feature type="non-terminal residue" evidence="4">
    <location>
        <position position="168"/>
    </location>
</feature>
<dbReference type="SUPFAM" id="SSF53474">
    <property type="entry name" value="alpha/beta-Hydrolases"/>
    <property type="match status" value="1"/>
</dbReference>
<keyword evidence="2" id="KW-0378">Hydrolase</keyword>
<keyword evidence="1" id="KW-0732">Signal</keyword>
<evidence type="ECO:0008006" key="5">
    <source>
        <dbReference type="Google" id="ProtNLM"/>
    </source>
</evidence>
<organism evidence="4">
    <name type="scientific">hydrothermal vent metagenome</name>
    <dbReference type="NCBI Taxonomy" id="652676"/>
    <lineage>
        <taxon>unclassified sequences</taxon>
        <taxon>metagenomes</taxon>
        <taxon>ecological metagenomes</taxon>
    </lineage>
</organism>
<evidence type="ECO:0000256" key="3">
    <source>
        <dbReference type="SAM" id="MobiDB-lite"/>
    </source>
</evidence>
<dbReference type="Gene3D" id="3.40.50.1820">
    <property type="entry name" value="alpha/beta hydrolase"/>
    <property type="match status" value="1"/>
</dbReference>
<dbReference type="InterPro" id="IPR010126">
    <property type="entry name" value="Esterase_phb"/>
</dbReference>
<protein>
    <recommendedName>
        <fullName evidence="5">Alpha/beta hydrolase</fullName>
    </recommendedName>
</protein>
<dbReference type="GO" id="GO:0016787">
    <property type="term" value="F:hydrolase activity"/>
    <property type="evidence" value="ECO:0007669"/>
    <property type="project" value="UniProtKB-KW"/>
</dbReference>
<evidence type="ECO:0000256" key="2">
    <source>
        <dbReference type="ARBA" id="ARBA00022801"/>
    </source>
</evidence>
<dbReference type="Pfam" id="PF10503">
    <property type="entry name" value="Esterase_PHB"/>
    <property type="match status" value="1"/>
</dbReference>
<dbReference type="AlphaFoldDB" id="A0A3B0SUY9"/>
<evidence type="ECO:0000313" key="4">
    <source>
        <dbReference type="EMBL" id="VAW06122.1"/>
    </source>
</evidence>
<accession>A0A3B0SUY9</accession>
<name>A0A3B0SUY9_9ZZZZ</name>
<evidence type="ECO:0000256" key="1">
    <source>
        <dbReference type="ARBA" id="ARBA00022729"/>
    </source>
</evidence>
<reference evidence="4" key="1">
    <citation type="submission" date="2018-06" db="EMBL/GenBank/DDBJ databases">
        <authorList>
            <person name="Zhirakovskaya E."/>
        </authorList>
    </citation>
    <scope>NUCLEOTIDE SEQUENCE</scope>
</reference>
<dbReference type="EMBL" id="UOEF01000458">
    <property type="protein sequence ID" value="VAW06122.1"/>
    <property type="molecule type" value="Genomic_DNA"/>
</dbReference>
<proteinExistence type="predicted"/>
<gene>
    <name evidence="4" type="ORF">MNBD_ALPHA04-1432</name>
</gene>